<dbReference type="InterPro" id="IPR043502">
    <property type="entry name" value="DNA/RNA_pol_sf"/>
</dbReference>
<evidence type="ECO:0000313" key="8">
    <source>
        <dbReference type="EMBL" id="SPC96681.1"/>
    </source>
</evidence>
<dbReference type="Pfam" id="PF17917">
    <property type="entry name" value="RT_RNaseH"/>
    <property type="match status" value="1"/>
</dbReference>
<dbReference type="SUPFAM" id="SSF54160">
    <property type="entry name" value="Chromo domain-like"/>
    <property type="match status" value="1"/>
</dbReference>
<reference evidence="8" key="1">
    <citation type="submission" date="2018-02" db="EMBL/GenBank/DDBJ databases">
        <authorList>
            <person name="Cohen D.B."/>
            <person name="Kent A.D."/>
        </authorList>
    </citation>
    <scope>NUCLEOTIDE SEQUENCE</scope>
</reference>
<dbReference type="InterPro" id="IPR012337">
    <property type="entry name" value="RNaseH-like_sf"/>
</dbReference>
<evidence type="ECO:0000256" key="6">
    <source>
        <dbReference type="ARBA" id="ARBA00022918"/>
    </source>
</evidence>
<name>A0A2N9GBQ8_FAGSY</name>
<dbReference type="FunFam" id="1.10.340.70:FF:000001">
    <property type="entry name" value="Retrovirus-related Pol polyprotein from transposon gypsy-like Protein"/>
    <property type="match status" value="1"/>
</dbReference>
<dbReference type="Gene3D" id="3.30.420.10">
    <property type="entry name" value="Ribonuclease H-like superfamily/Ribonuclease H"/>
    <property type="match status" value="1"/>
</dbReference>
<dbReference type="InterPro" id="IPR016197">
    <property type="entry name" value="Chromo-like_dom_sf"/>
</dbReference>
<keyword evidence="3" id="KW-0540">Nuclease</keyword>
<sequence length="1733" mass="194192">MSSEVSSSTIGVSDTSIVDSRSPYYLNNGDNPGIHLVTKPLSGDNYHTWSRSMSLALSSKNKLGFVIGTVPQPNDPSDPLYDLWTRCNDLVLSWITSCLAEHISASVIYIKTAKGVWDDLKERYSQSNGPRVFHLKQAISSLKQEQYDIPTSNTPNTTTLYNGFNGLSAAYFSRMDNGRPSQYGKKDRPTCSHCGFKGHTVDKCYKLHGYPPGFKGKNKVSTSYAHQVTVQHISPSNEASTSQTHHAATLVASKQPTHAFSGMAVKSSEWIIDTGATDHMDLLLWRMIGLGKQRDGLYILQQSVDLTKVASVSPSHAAFTHSLYSLSSITHSTNTLSHLALATFICNVCPLAKQKRLSFPNHNHVSPSSFDLIHVDIWGPYHVPTVEGYRYFLTLVDDHSRTTWLYLMKSKSEARPLLESFIIMIHTQFNCHVKIVRSDNGQEFNLSSFYASKGIEHQHSCVETPQQNSVVERKHQHILNVARSLYFQSHLPVKYWGNTVQTAVYLINRLPCPLLSNKSPYEVLLHKPPLYSHLKVFGYLCYASTLSSHRTKFAPRAKACVFLGYPAGVKGYKLLDLTTHQYLISRDVIFHEQVFPFHSLNPSPIDCSTFLFTTPDSTSPSSPIPDCVLPTALNDSVFTSFPSHCDNSSPSTTILPSCSPLHTSVNSCPSVPSSSPLPLRRTTRPSHKPNYLQDYHCQLAISASPDFPSSSANGSVPTGTPYTLSSSLSYSNLSSAHKSYALALSTLSEPSSFTQANQCSHWREAMHSELKALEANNTWVLTPLPEGKQPIGCKWVYKVKLKADGSLERYKARLVAKGYTQQEGLDYSETFSPVAKFTSVRLLLAIAAVKGWSLTQLDVNNAFLHGDLHEEVYMMLPPGFDSKGETNQVCKLQKSLYGLKQASRQWFEKFSSTIIRQGFIQSKSDYSLFTRSKGSSFIALLVYVDDILIASNDPKAITQLKDCLDTQFKLKDLGNLKFFLGLEVARSSKGISLCQRKYSLEILSDSGLLGSKPVTTPMEQNIKLSALDGTPLEDASIYRRLVGRLLYLTVTRPDISYSVQKLSQFLAKPTDCHLNAAYRVLKYIKATPGQGLFFPSSSSLHLKAFSDSDWAGCPDSRRSVTSYCVFLGDSLISWKSKKQHTVSRSSAEAEYRAMAAAVCELMWLLPLLTDLQVSHPQETLLFCDSQAALHIAANPVYHERTKHIELDCHLIREKIQDGLLAILITLKEFQPTPRRYEAWKHGPSQPPSLPYVAFSASPVIIGSSRSIYNPQASNDALPRPGFTKLFKKKIFVEADASGSGLGAVLMQEGCPIAFYSKAISGRVLGRSAYEKELMAIVHSVHKWRNYLVGRKFMIRTDHRSLKYLLEQRITTMDQQRWFVKLMGFDYEIEYRPGRENKATDALSQLHDLVAIKNSVTHGEATTSKYSAKDGILWYKGRKVLPSSSIHKQHILHEFHNTPMGGHSGILRTYKRVSDNFFWTGMKQDVRAYIQQCDVCQRHKYDTLAPVGLLQPLPILEQVWEDISMDFIEGFPISNGVSVIMLPWAEYWYNMSYQTAVRMTPCEAVYGRPPPTVHCYESQSTTVAQVEEGLRNRDALLKHLRENLQVAYRLYLPSHSRLHPVFHVSQLKKQLGQLDCAAPELPDITTDGDVILVPKWLIDSRWIKHGRTVTHEVLVQWVGISDDDATWESYVDLQIRFPYMNLEDKIRLKGEGNVMNSDTAVQSDSVSQLSGHEG</sequence>
<dbReference type="Gene3D" id="1.10.340.70">
    <property type="match status" value="1"/>
</dbReference>
<dbReference type="InterPro" id="IPR013103">
    <property type="entry name" value="RVT_2"/>
</dbReference>
<feature type="domain" description="Integrase catalytic" evidence="7">
    <location>
        <begin position="356"/>
        <end position="528"/>
    </location>
</feature>
<dbReference type="SUPFAM" id="SSF53098">
    <property type="entry name" value="Ribonuclease H-like"/>
    <property type="match status" value="1"/>
</dbReference>
<keyword evidence="2" id="KW-0548">Nucleotidyltransferase</keyword>
<dbReference type="InterPro" id="IPR036397">
    <property type="entry name" value="RNaseH_sf"/>
</dbReference>
<evidence type="ECO:0000256" key="5">
    <source>
        <dbReference type="ARBA" id="ARBA00022801"/>
    </source>
</evidence>
<keyword evidence="1" id="KW-0808">Transferase</keyword>
<dbReference type="PROSITE" id="PS50994">
    <property type="entry name" value="INTEGRASE"/>
    <property type="match status" value="1"/>
</dbReference>
<keyword evidence="4" id="KW-0255">Endonuclease</keyword>
<dbReference type="GO" id="GO:0016787">
    <property type="term" value="F:hydrolase activity"/>
    <property type="evidence" value="ECO:0007669"/>
    <property type="project" value="UniProtKB-KW"/>
</dbReference>
<organism evidence="8">
    <name type="scientific">Fagus sylvatica</name>
    <name type="common">Beechnut</name>
    <dbReference type="NCBI Taxonomy" id="28930"/>
    <lineage>
        <taxon>Eukaryota</taxon>
        <taxon>Viridiplantae</taxon>
        <taxon>Streptophyta</taxon>
        <taxon>Embryophyta</taxon>
        <taxon>Tracheophyta</taxon>
        <taxon>Spermatophyta</taxon>
        <taxon>Magnoliopsida</taxon>
        <taxon>eudicotyledons</taxon>
        <taxon>Gunneridae</taxon>
        <taxon>Pentapetalae</taxon>
        <taxon>rosids</taxon>
        <taxon>fabids</taxon>
        <taxon>Fagales</taxon>
        <taxon>Fagaceae</taxon>
        <taxon>Fagus</taxon>
    </lineage>
</organism>
<evidence type="ECO:0000256" key="3">
    <source>
        <dbReference type="ARBA" id="ARBA00022722"/>
    </source>
</evidence>
<dbReference type="GO" id="GO:0015074">
    <property type="term" value="P:DNA integration"/>
    <property type="evidence" value="ECO:0007669"/>
    <property type="project" value="InterPro"/>
</dbReference>
<evidence type="ECO:0000256" key="2">
    <source>
        <dbReference type="ARBA" id="ARBA00022695"/>
    </source>
</evidence>
<dbReference type="InterPro" id="IPR057670">
    <property type="entry name" value="SH3_retrovirus"/>
</dbReference>
<dbReference type="InterPro" id="IPR029472">
    <property type="entry name" value="Copia-like_N"/>
</dbReference>
<dbReference type="GO" id="GO:0003676">
    <property type="term" value="F:nucleic acid binding"/>
    <property type="evidence" value="ECO:0007669"/>
    <property type="project" value="InterPro"/>
</dbReference>
<dbReference type="Pfam" id="PF00665">
    <property type="entry name" value="rve"/>
    <property type="match status" value="1"/>
</dbReference>
<protein>
    <recommendedName>
        <fullName evidence="7">Integrase catalytic domain-containing protein</fullName>
    </recommendedName>
</protein>
<dbReference type="GO" id="GO:0004519">
    <property type="term" value="F:endonuclease activity"/>
    <property type="evidence" value="ECO:0007669"/>
    <property type="project" value="UniProtKB-KW"/>
</dbReference>
<dbReference type="InterPro" id="IPR041373">
    <property type="entry name" value="RT_RNaseH"/>
</dbReference>
<dbReference type="Pfam" id="PF07727">
    <property type="entry name" value="RVT_2"/>
    <property type="match status" value="1"/>
</dbReference>
<keyword evidence="5" id="KW-0378">Hydrolase</keyword>
<dbReference type="Pfam" id="PF17921">
    <property type="entry name" value="Integrase_H2C2"/>
    <property type="match status" value="1"/>
</dbReference>
<keyword evidence="6" id="KW-0695">RNA-directed DNA polymerase</keyword>
<evidence type="ECO:0000256" key="4">
    <source>
        <dbReference type="ARBA" id="ARBA00022759"/>
    </source>
</evidence>
<evidence type="ECO:0000259" key="7">
    <source>
        <dbReference type="PROSITE" id="PS50994"/>
    </source>
</evidence>
<dbReference type="CDD" id="cd09272">
    <property type="entry name" value="RNase_HI_RT_Ty1"/>
    <property type="match status" value="1"/>
</dbReference>
<dbReference type="GO" id="GO:0003964">
    <property type="term" value="F:RNA-directed DNA polymerase activity"/>
    <property type="evidence" value="ECO:0007669"/>
    <property type="project" value="UniProtKB-KW"/>
</dbReference>
<dbReference type="PANTHER" id="PTHR11439">
    <property type="entry name" value="GAG-POL-RELATED RETROTRANSPOSON"/>
    <property type="match status" value="1"/>
</dbReference>
<dbReference type="PANTHER" id="PTHR11439:SF470">
    <property type="entry name" value="CYSTEINE-RICH RLK (RECEPTOR-LIKE PROTEIN KINASE) 8"/>
    <property type="match status" value="1"/>
</dbReference>
<dbReference type="Pfam" id="PF25597">
    <property type="entry name" value="SH3_retrovirus"/>
    <property type="match status" value="1"/>
</dbReference>
<dbReference type="InterPro" id="IPR001584">
    <property type="entry name" value="Integrase_cat-core"/>
</dbReference>
<gene>
    <name evidence="8" type="ORF">FSB_LOCUS24563</name>
</gene>
<proteinExistence type="predicted"/>
<dbReference type="Pfam" id="PF14244">
    <property type="entry name" value="Retrotran_gag_3"/>
    <property type="match status" value="1"/>
</dbReference>
<accession>A0A2N9GBQ8</accession>
<evidence type="ECO:0000256" key="1">
    <source>
        <dbReference type="ARBA" id="ARBA00022679"/>
    </source>
</evidence>
<dbReference type="CDD" id="cd09274">
    <property type="entry name" value="RNase_HI_RT_Ty3"/>
    <property type="match status" value="1"/>
</dbReference>
<dbReference type="SUPFAM" id="SSF56672">
    <property type="entry name" value="DNA/RNA polymerases"/>
    <property type="match status" value="2"/>
</dbReference>
<dbReference type="EMBL" id="OIVN01001691">
    <property type="protein sequence ID" value="SPC96681.1"/>
    <property type="molecule type" value="Genomic_DNA"/>
</dbReference>
<dbReference type="InterPro" id="IPR041588">
    <property type="entry name" value="Integrase_H2C2"/>
</dbReference>